<evidence type="ECO:0000313" key="2">
    <source>
        <dbReference type="EMBL" id="MEJ8859586.1"/>
    </source>
</evidence>
<dbReference type="EMBL" id="JBBKZS010000032">
    <property type="protein sequence ID" value="MEJ8859586.1"/>
    <property type="molecule type" value="Genomic_DNA"/>
</dbReference>
<dbReference type="PROSITE" id="PS51318">
    <property type="entry name" value="TAT"/>
    <property type="match status" value="1"/>
</dbReference>
<feature type="non-terminal residue" evidence="2">
    <location>
        <position position="128"/>
    </location>
</feature>
<proteinExistence type="predicted"/>
<sequence>MTTANDVQTATDAGLVSSRRGILRGAAALTAVAALGQASLAWAADKDTIKIGYISPKTGPFSPFAEADDFILDQVRKTLADGLVIGGKKFKAPIDTSNSPGCRHPNSSGQDRGCIIDRSRLDRDRQAC</sequence>
<organism evidence="2 3">
    <name type="scientific">Variovorax robiniae</name>
    <dbReference type="NCBI Taxonomy" id="1836199"/>
    <lineage>
        <taxon>Bacteria</taxon>
        <taxon>Pseudomonadati</taxon>
        <taxon>Pseudomonadota</taxon>
        <taxon>Betaproteobacteria</taxon>
        <taxon>Burkholderiales</taxon>
        <taxon>Comamonadaceae</taxon>
        <taxon>Variovorax</taxon>
    </lineage>
</organism>
<keyword evidence="3" id="KW-1185">Reference proteome</keyword>
<name>A0ABU8XIA4_9BURK</name>
<protein>
    <recommendedName>
        <fullName evidence="4">Leucine-binding protein domain-containing protein</fullName>
    </recommendedName>
</protein>
<comment type="caution">
    <text evidence="2">The sequence shown here is derived from an EMBL/GenBank/DDBJ whole genome shotgun (WGS) entry which is preliminary data.</text>
</comment>
<feature type="region of interest" description="Disordered" evidence="1">
    <location>
        <begin position="94"/>
        <end position="114"/>
    </location>
</feature>
<evidence type="ECO:0000256" key="1">
    <source>
        <dbReference type="SAM" id="MobiDB-lite"/>
    </source>
</evidence>
<dbReference type="Proteomes" id="UP001367030">
    <property type="component" value="Unassembled WGS sequence"/>
</dbReference>
<feature type="compositionally biased region" description="Polar residues" evidence="1">
    <location>
        <begin position="95"/>
        <end position="110"/>
    </location>
</feature>
<reference evidence="2 3" key="1">
    <citation type="submission" date="2024-03" db="EMBL/GenBank/DDBJ databases">
        <title>Novel species of the genus Variovorax.</title>
        <authorList>
            <person name="Liu Q."/>
            <person name="Xin Y.-H."/>
        </authorList>
    </citation>
    <scope>NUCLEOTIDE SEQUENCE [LARGE SCALE GENOMIC DNA]</scope>
    <source>
        <strain evidence="2 3">KACC 18901</strain>
    </source>
</reference>
<dbReference type="InterPro" id="IPR006311">
    <property type="entry name" value="TAT_signal"/>
</dbReference>
<evidence type="ECO:0000313" key="3">
    <source>
        <dbReference type="Proteomes" id="UP001367030"/>
    </source>
</evidence>
<evidence type="ECO:0008006" key="4">
    <source>
        <dbReference type="Google" id="ProtNLM"/>
    </source>
</evidence>
<gene>
    <name evidence="2" type="ORF">WKW79_33845</name>
</gene>
<accession>A0ABU8XIA4</accession>